<comment type="caution">
    <text evidence="2">The sequence shown here is derived from an EMBL/GenBank/DDBJ whole genome shotgun (WGS) entry which is preliminary data.</text>
</comment>
<evidence type="ECO:0000313" key="3">
    <source>
        <dbReference type="Proteomes" id="UP001370758"/>
    </source>
</evidence>
<keyword evidence="1" id="KW-0812">Transmembrane</keyword>
<dbReference type="EMBL" id="JAVHJL010000005">
    <property type="protein sequence ID" value="KAK6503800.1"/>
    <property type="molecule type" value="Genomic_DNA"/>
</dbReference>
<evidence type="ECO:0000313" key="2">
    <source>
        <dbReference type="EMBL" id="KAK6503800.1"/>
    </source>
</evidence>
<dbReference type="AlphaFoldDB" id="A0AAV9WAM8"/>
<keyword evidence="1" id="KW-0472">Membrane</keyword>
<gene>
    <name evidence="2" type="ORF">TWF481_008806</name>
</gene>
<name>A0AAV9WAM8_9PEZI</name>
<keyword evidence="3" id="KW-1185">Reference proteome</keyword>
<sequence>MLLFLALLPGALASFNLLTLPDASTPEVPAGTTPNAACIAAYNATIDCDPSVITNSFADQQSPTAAELDKICTSTCLTSLRKWVRGGDGCEGETFLNYFGLMSDGFFDDNITSTTQDVWQYYITAAYHSKCLLDLSTKSYCLLSSTSSGFTQPAILNISNPDTLCKENTCGTQSAYLFAPIKTIYKYDPTNVTEGREGGDLPMITLEEACPDIDTSGYPTRESDITAEMLESGATTSNSSGGDKKNSAAAMRISGANVVAAVVVGVLGFMVL</sequence>
<feature type="transmembrane region" description="Helical" evidence="1">
    <location>
        <begin position="249"/>
        <end position="271"/>
    </location>
</feature>
<dbReference type="Proteomes" id="UP001370758">
    <property type="component" value="Unassembled WGS sequence"/>
</dbReference>
<accession>A0AAV9WAM8</accession>
<protein>
    <submittedName>
        <fullName evidence="2">Uncharacterized protein</fullName>
    </submittedName>
</protein>
<reference evidence="2 3" key="1">
    <citation type="submission" date="2023-08" db="EMBL/GenBank/DDBJ databases">
        <authorList>
            <person name="Palmer J.M."/>
        </authorList>
    </citation>
    <scope>NUCLEOTIDE SEQUENCE [LARGE SCALE GENOMIC DNA]</scope>
    <source>
        <strain evidence="2 3">TWF481</strain>
    </source>
</reference>
<keyword evidence="1" id="KW-1133">Transmembrane helix</keyword>
<organism evidence="2 3">
    <name type="scientific">Arthrobotrys musiformis</name>
    <dbReference type="NCBI Taxonomy" id="47236"/>
    <lineage>
        <taxon>Eukaryota</taxon>
        <taxon>Fungi</taxon>
        <taxon>Dikarya</taxon>
        <taxon>Ascomycota</taxon>
        <taxon>Pezizomycotina</taxon>
        <taxon>Orbiliomycetes</taxon>
        <taxon>Orbiliales</taxon>
        <taxon>Orbiliaceae</taxon>
        <taxon>Arthrobotrys</taxon>
    </lineage>
</organism>
<evidence type="ECO:0000256" key="1">
    <source>
        <dbReference type="SAM" id="Phobius"/>
    </source>
</evidence>
<proteinExistence type="predicted"/>